<dbReference type="OrthoDB" id="9813413at2"/>
<dbReference type="PANTHER" id="PTHR43280:SF28">
    <property type="entry name" value="HTH-TYPE TRANSCRIPTIONAL ACTIVATOR RHAS"/>
    <property type="match status" value="1"/>
</dbReference>
<sequence length="268" mass="31252">MERPNEHDFEAIFDLPIDNRIFASFLDHLPFPVQLYTADGTMIFANESFFQEFEIDDPSKILGQYNLLKDPNVADDGLLETVRRALSGETVFTPDVKVPVQAIKRVHKLETRYIEQIVQDILTYPVKDAEGNILFLANILTIKGRYRERSDITKAVEYIESHWKEEFSAQETAREVSMSYAYFFRLFKKHVGMTPHDYYISIKMNKLKEFLMDANLSVEEAFSACGINYHGYYAGLFREKSGMTPSEYRRRFLHSDRRNGNPKEKTVL</sequence>
<dbReference type="AlphaFoldDB" id="A0A1W1YDG3"/>
<name>A0A1W1YDG3_9FIRM</name>
<dbReference type="SUPFAM" id="SSF46689">
    <property type="entry name" value="Homeodomain-like"/>
    <property type="match status" value="2"/>
</dbReference>
<evidence type="ECO:0000256" key="2">
    <source>
        <dbReference type="ARBA" id="ARBA00023125"/>
    </source>
</evidence>
<dbReference type="InterPro" id="IPR018060">
    <property type="entry name" value="HTH_AraC"/>
</dbReference>
<dbReference type="STRING" id="1122930.SAMN02745168_0354"/>
<reference evidence="5 6" key="1">
    <citation type="submission" date="2017-04" db="EMBL/GenBank/DDBJ databases">
        <authorList>
            <person name="Afonso C.L."/>
            <person name="Miller P.J."/>
            <person name="Scott M.A."/>
            <person name="Spackman E."/>
            <person name="Goraichik I."/>
            <person name="Dimitrov K.M."/>
            <person name="Suarez D.L."/>
            <person name="Swayne D.E."/>
        </authorList>
    </citation>
    <scope>NUCLEOTIDE SEQUENCE [LARGE SCALE GENOMIC DNA]</scope>
    <source>
        <strain evidence="5 6">DSM 12816</strain>
    </source>
</reference>
<dbReference type="PROSITE" id="PS01124">
    <property type="entry name" value="HTH_ARAC_FAMILY_2"/>
    <property type="match status" value="1"/>
</dbReference>
<organism evidence="5 6">
    <name type="scientific">Papillibacter cinnamivorans DSM 12816</name>
    <dbReference type="NCBI Taxonomy" id="1122930"/>
    <lineage>
        <taxon>Bacteria</taxon>
        <taxon>Bacillati</taxon>
        <taxon>Bacillota</taxon>
        <taxon>Clostridia</taxon>
        <taxon>Eubacteriales</taxon>
        <taxon>Oscillospiraceae</taxon>
        <taxon>Papillibacter</taxon>
    </lineage>
</organism>
<feature type="domain" description="HTH araC/xylS-type" evidence="4">
    <location>
        <begin position="153"/>
        <end position="251"/>
    </location>
</feature>
<proteinExistence type="predicted"/>
<dbReference type="RefSeq" id="WP_084233006.1">
    <property type="nucleotide sequence ID" value="NZ_FWXW01000001.1"/>
</dbReference>
<dbReference type="SUPFAM" id="SSF55785">
    <property type="entry name" value="PYP-like sensor domain (PAS domain)"/>
    <property type="match status" value="1"/>
</dbReference>
<protein>
    <submittedName>
        <fullName evidence="5">Helix-turn-helix domain-containing protein</fullName>
    </submittedName>
</protein>
<dbReference type="Gene3D" id="1.10.10.60">
    <property type="entry name" value="Homeodomain-like"/>
    <property type="match status" value="2"/>
</dbReference>
<accession>A0A1W1YDG3</accession>
<keyword evidence="6" id="KW-1185">Reference proteome</keyword>
<dbReference type="Proteomes" id="UP000192790">
    <property type="component" value="Unassembled WGS sequence"/>
</dbReference>
<dbReference type="GO" id="GO:0003700">
    <property type="term" value="F:DNA-binding transcription factor activity"/>
    <property type="evidence" value="ECO:0007669"/>
    <property type="project" value="InterPro"/>
</dbReference>
<dbReference type="Gene3D" id="3.30.450.20">
    <property type="entry name" value="PAS domain"/>
    <property type="match status" value="1"/>
</dbReference>
<gene>
    <name evidence="5" type="ORF">SAMN02745168_0354</name>
</gene>
<dbReference type="PANTHER" id="PTHR43280">
    <property type="entry name" value="ARAC-FAMILY TRANSCRIPTIONAL REGULATOR"/>
    <property type="match status" value="1"/>
</dbReference>
<dbReference type="EMBL" id="FWXW01000001">
    <property type="protein sequence ID" value="SMC34186.1"/>
    <property type="molecule type" value="Genomic_DNA"/>
</dbReference>
<keyword evidence="3" id="KW-0804">Transcription</keyword>
<evidence type="ECO:0000256" key="3">
    <source>
        <dbReference type="ARBA" id="ARBA00023163"/>
    </source>
</evidence>
<dbReference type="SMART" id="SM00342">
    <property type="entry name" value="HTH_ARAC"/>
    <property type="match status" value="1"/>
</dbReference>
<keyword evidence="1" id="KW-0805">Transcription regulation</keyword>
<dbReference type="Pfam" id="PF12833">
    <property type="entry name" value="HTH_18"/>
    <property type="match status" value="1"/>
</dbReference>
<evidence type="ECO:0000259" key="4">
    <source>
        <dbReference type="PROSITE" id="PS01124"/>
    </source>
</evidence>
<dbReference type="GO" id="GO:0043565">
    <property type="term" value="F:sequence-specific DNA binding"/>
    <property type="evidence" value="ECO:0007669"/>
    <property type="project" value="InterPro"/>
</dbReference>
<evidence type="ECO:0000313" key="5">
    <source>
        <dbReference type="EMBL" id="SMC34186.1"/>
    </source>
</evidence>
<keyword evidence="2" id="KW-0238">DNA-binding</keyword>
<evidence type="ECO:0000313" key="6">
    <source>
        <dbReference type="Proteomes" id="UP000192790"/>
    </source>
</evidence>
<dbReference type="InterPro" id="IPR009057">
    <property type="entry name" value="Homeodomain-like_sf"/>
</dbReference>
<evidence type="ECO:0000256" key="1">
    <source>
        <dbReference type="ARBA" id="ARBA00023015"/>
    </source>
</evidence>
<dbReference type="InterPro" id="IPR035965">
    <property type="entry name" value="PAS-like_dom_sf"/>
</dbReference>